<gene>
    <name evidence="1" type="ORF">LLUT_LOCUS16078</name>
</gene>
<dbReference type="AlphaFoldDB" id="A0AAV1X0J0"/>
<keyword evidence="2" id="KW-1185">Reference proteome</keyword>
<sequence length="180" mass="20352">MVAGEASWINNFNYPPPCETRELDSFPGLDEEVDKEEPVVSMDILLPGELLETVSSESFLWSLSHVLPQKPRYFMFTSSNKPTGLAYDPVLCKWHDIELPCTNNSNWFIASSYGLVCFMDNDSISELLMCNPITESRRKLEENPGLKFSDYSALAISVSRKSHSYDVAIVKSNQIPDNFL</sequence>
<organism evidence="1 2">
    <name type="scientific">Lupinus luteus</name>
    <name type="common">European yellow lupine</name>
    <dbReference type="NCBI Taxonomy" id="3873"/>
    <lineage>
        <taxon>Eukaryota</taxon>
        <taxon>Viridiplantae</taxon>
        <taxon>Streptophyta</taxon>
        <taxon>Embryophyta</taxon>
        <taxon>Tracheophyta</taxon>
        <taxon>Spermatophyta</taxon>
        <taxon>Magnoliopsida</taxon>
        <taxon>eudicotyledons</taxon>
        <taxon>Gunneridae</taxon>
        <taxon>Pentapetalae</taxon>
        <taxon>rosids</taxon>
        <taxon>fabids</taxon>
        <taxon>Fabales</taxon>
        <taxon>Fabaceae</taxon>
        <taxon>Papilionoideae</taxon>
        <taxon>50 kb inversion clade</taxon>
        <taxon>genistoids sensu lato</taxon>
        <taxon>core genistoids</taxon>
        <taxon>Genisteae</taxon>
        <taxon>Lupinus</taxon>
    </lineage>
</organism>
<dbReference type="Proteomes" id="UP001497480">
    <property type="component" value="Unassembled WGS sequence"/>
</dbReference>
<evidence type="ECO:0000313" key="1">
    <source>
        <dbReference type="EMBL" id="CAL0315018.1"/>
    </source>
</evidence>
<proteinExistence type="predicted"/>
<evidence type="ECO:0000313" key="2">
    <source>
        <dbReference type="Proteomes" id="UP001497480"/>
    </source>
</evidence>
<reference evidence="1 2" key="1">
    <citation type="submission" date="2024-03" db="EMBL/GenBank/DDBJ databases">
        <authorList>
            <person name="Martinez-Hernandez J."/>
        </authorList>
    </citation>
    <scope>NUCLEOTIDE SEQUENCE [LARGE SCALE GENOMIC DNA]</scope>
</reference>
<name>A0AAV1X0J0_LUPLU</name>
<accession>A0AAV1X0J0</accession>
<comment type="caution">
    <text evidence="1">The sequence shown here is derived from an EMBL/GenBank/DDBJ whole genome shotgun (WGS) entry which is preliminary data.</text>
</comment>
<protein>
    <submittedName>
        <fullName evidence="1">Uncharacterized protein</fullName>
    </submittedName>
</protein>
<dbReference type="EMBL" id="CAXHTB010000011">
    <property type="protein sequence ID" value="CAL0315018.1"/>
    <property type="molecule type" value="Genomic_DNA"/>
</dbReference>